<organism evidence="4 5">
    <name type="scientific">Dyadobacter jiangsuensis</name>
    <dbReference type="NCBI Taxonomy" id="1591085"/>
    <lineage>
        <taxon>Bacteria</taxon>
        <taxon>Pseudomonadati</taxon>
        <taxon>Bacteroidota</taxon>
        <taxon>Cytophagia</taxon>
        <taxon>Cytophagales</taxon>
        <taxon>Spirosomataceae</taxon>
        <taxon>Dyadobacter</taxon>
    </lineage>
</organism>
<proteinExistence type="inferred from homology"/>
<dbReference type="Gene3D" id="2.40.50.140">
    <property type="entry name" value="Nucleic acid-binding proteins"/>
    <property type="match status" value="1"/>
</dbReference>
<evidence type="ECO:0000256" key="2">
    <source>
        <dbReference type="HAMAP-Rule" id="MF_00984"/>
    </source>
</evidence>
<dbReference type="RefSeq" id="WP_106594089.1">
    <property type="nucleotide sequence ID" value="NZ_PYAS01000002.1"/>
</dbReference>
<dbReference type="GO" id="GO:0009295">
    <property type="term" value="C:nucleoid"/>
    <property type="evidence" value="ECO:0007669"/>
    <property type="project" value="TreeGrafter"/>
</dbReference>
<evidence type="ECO:0000313" key="5">
    <source>
        <dbReference type="Proteomes" id="UP000241964"/>
    </source>
</evidence>
<dbReference type="Proteomes" id="UP000241964">
    <property type="component" value="Unassembled WGS sequence"/>
</dbReference>
<comment type="caution">
    <text evidence="2">Lacks conserved residue(s) required for the propagation of feature annotation.</text>
</comment>
<evidence type="ECO:0000256" key="3">
    <source>
        <dbReference type="PIRNR" id="PIRNR002070"/>
    </source>
</evidence>
<dbReference type="InterPro" id="IPR000424">
    <property type="entry name" value="Primosome_PriB/ssb"/>
</dbReference>
<dbReference type="GO" id="GO:0003697">
    <property type="term" value="F:single-stranded DNA binding"/>
    <property type="evidence" value="ECO:0007669"/>
    <property type="project" value="UniProtKB-UniRule"/>
</dbReference>
<sequence length="111" mass="12835">MNSVKLIGNVGREINVREFDGGKMLSFSLATDEGYVNKDKEEVKNTVWHTVVVWRELAQRCETFLTTGKMVSIEGRLTYRQYVDKDNRTVRRTEVTAHKVEEIQKKQEAAV</sequence>
<comment type="caution">
    <text evidence="4">The sequence shown here is derived from an EMBL/GenBank/DDBJ whole genome shotgun (WGS) entry which is preliminary data.</text>
</comment>
<dbReference type="PANTHER" id="PTHR10302:SF0">
    <property type="entry name" value="SINGLE-STRANDED DNA-BINDING PROTEIN, MITOCHONDRIAL"/>
    <property type="match status" value="1"/>
</dbReference>
<dbReference type="EMBL" id="PYAS01000002">
    <property type="protein sequence ID" value="PSL32435.1"/>
    <property type="molecule type" value="Genomic_DNA"/>
</dbReference>
<dbReference type="Pfam" id="PF00436">
    <property type="entry name" value="SSB"/>
    <property type="match status" value="1"/>
</dbReference>
<keyword evidence="1 2" id="KW-0238">DNA-binding</keyword>
<dbReference type="GO" id="GO:0006260">
    <property type="term" value="P:DNA replication"/>
    <property type="evidence" value="ECO:0007669"/>
    <property type="project" value="InterPro"/>
</dbReference>
<keyword evidence="5" id="KW-1185">Reference proteome</keyword>
<accession>A0A2P8GET5</accession>
<comment type="subunit">
    <text evidence="2">Homotetramer.</text>
</comment>
<dbReference type="PIRSF" id="PIRSF002070">
    <property type="entry name" value="SSB"/>
    <property type="match status" value="1"/>
</dbReference>
<dbReference type="SUPFAM" id="SSF50249">
    <property type="entry name" value="Nucleic acid-binding proteins"/>
    <property type="match status" value="1"/>
</dbReference>
<protein>
    <recommendedName>
        <fullName evidence="2 3">Single-stranded DNA-binding protein</fullName>
        <shortName evidence="2">SSB</shortName>
    </recommendedName>
</protein>
<evidence type="ECO:0000256" key="1">
    <source>
        <dbReference type="ARBA" id="ARBA00023125"/>
    </source>
</evidence>
<evidence type="ECO:0000313" key="4">
    <source>
        <dbReference type="EMBL" id="PSL32435.1"/>
    </source>
</evidence>
<dbReference type="AlphaFoldDB" id="A0A2P8GET5"/>
<dbReference type="InterPro" id="IPR011344">
    <property type="entry name" value="ssDNA-bd"/>
</dbReference>
<name>A0A2P8GET5_9BACT</name>
<reference evidence="4 5" key="1">
    <citation type="submission" date="2018-03" db="EMBL/GenBank/DDBJ databases">
        <title>Genomic Encyclopedia of Archaeal and Bacterial Type Strains, Phase II (KMG-II): from individual species to whole genera.</title>
        <authorList>
            <person name="Goeker M."/>
        </authorList>
    </citation>
    <scope>NUCLEOTIDE SEQUENCE [LARGE SCALE GENOMIC DNA]</scope>
    <source>
        <strain evidence="4 5">DSM 29057</strain>
    </source>
</reference>
<gene>
    <name evidence="4" type="ORF">CLV60_102150</name>
</gene>
<dbReference type="PROSITE" id="PS50935">
    <property type="entry name" value="SSB"/>
    <property type="match status" value="1"/>
</dbReference>
<dbReference type="HAMAP" id="MF_00984">
    <property type="entry name" value="SSB"/>
    <property type="match status" value="1"/>
</dbReference>
<dbReference type="NCBIfam" id="TIGR00621">
    <property type="entry name" value="ssb"/>
    <property type="match status" value="1"/>
</dbReference>
<dbReference type="PANTHER" id="PTHR10302">
    <property type="entry name" value="SINGLE-STRANDED DNA-BINDING PROTEIN"/>
    <property type="match status" value="1"/>
</dbReference>
<dbReference type="InterPro" id="IPR012340">
    <property type="entry name" value="NA-bd_OB-fold"/>
</dbReference>
<dbReference type="OrthoDB" id="9809878at2"/>
<dbReference type="CDD" id="cd04496">
    <property type="entry name" value="SSB_OBF"/>
    <property type="match status" value="1"/>
</dbReference>